<dbReference type="RefSeq" id="WP_316973055.1">
    <property type="nucleotide sequence ID" value="NZ_JAWIIJ010000003.1"/>
</dbReference>
<proteinExistence type="predicted"/>
<evidence type="ECO:0000313" key="2">
    <source>
        <dbReference type="Proteomes" id="UP001269819"/>
    </source>
</evidence>
<dbReference type="InterPro" id="IPR046199">
    <property type="entry name" value="DUF6231"/>
</dbReference>
<name>A0ABU3VVE9_9GAMM</name>
<protein>
    <submittedName>
        <fullName evidence="1">DUF6231 family protein</fullName>
    </submittedName>
</protein>
<reference evidence="1 2" key="1">
    <citation type="submission" date="2023-10" db="EMBL/GenBank/DDBJ databases">
        <title>Characteristics and mechanism of a salt-tolerant marine origin heterotrophic nitrifying- aerobic denitrifying bacteria Marinobacter xestospongiae HN1.</title>
        <authorList>
            <person name="Qi R."/>
        </authorList>
    </citation>
    <scope>NUCLEOTIDE SEQUENCE [LARGE SCALE GENOMIC DNA]</scope>
    <source>
        <strain evidence="1 2">HN1</strain>
    </source>
</reference>
<dbReference type="Proteomes" id="UP001269819">
    <property type="component" value="Unassembled WGS sequence"/>
</dbReference>
<comment type="caution">
    <text evidence="1">The sequence shown here is derived from an EMBL/GenBank/DDBJ whole genome shotgun (WGS) entry which is preliminary data.</text>
</comment>
<organism evidence="1 2">
    <name type="scientific">Marinobacter xestospongiae</name>
    <dbReference type="NCBI Taxonomy" id="994319"/>
    <lineage>
        <taxon>Bacteria</taxon>
        <taxon>Pseudomonadati</taxon>
        <taxon>Pseudomonadota</taxon>
        <taxon>Gammaproteobacteria</taxon>
        <taxon>Pseudomonadales</taxon>
        <taxon>Marinobacteraceae</taxon>
        <taxon>Marinobacter</taxon>
    </lineage>
</organism>
<dbReference type="EMBL" id="JAWIIJ010000003">
    <property type="protein sequence ID" value="MDV2078250.1"/>
    <property type="molecule type" value="Genomic_DNA"/>
</dbReference>
<dbReference type="Pfam" id="PF19742">
    <property type="entry name" value="DUF6231"/>
    <property type="match status" value="1"/>
</dbReference>
<gene>
    <name evidence="1" type="ORF">RYS15_06115</name>
</gene>
<sequence>MTSIQQAFATIIEDCRPDALVSCGAIATSLADAWQRQHDDCHHYRLDSAHPNDGFPLPGTADLALVCDTLEHHPQTTGELLLGQLRNYGTHRIVVAAGDDWPFRVFIALGFQRQGLVNDGDRELTLYSYNLDHYNPRRRWNNPDHWANPHMWDKARW</sequence>
<accession>A0ABU3VVE9</accession>
<keyword evidence="2" id="KW-1185">Reference proteome</keyword>
<evidence type="ECO:0000313" key="1">
    <source>
        <dbReference type="EMBL" id="MDV2078250.1"/>
    </source>
</evidence>